<feature type="transmembrane region" description="Helical" evidence="5">
    <location>
        <begin position="6"/>
        <end position="28"/>
    </location>
</feature>
<dbReference type="Pfam" id="PF04191">
    <property type="entry name" value="PEMT"/>
    <property type="match status" value="1"/>
</dbReference>
<protein>
    <recommendedName>
        <fullName evidence="8">Isoprenylcysteine carboxylmethyltransferase family protein</fullName>
    </recommendedName>
</protein>
<evidence type="ECO:0000313" key="7">
    <source>
        <dbReference type="Proteomes" id="UP000007721"/>
    </source>
</evidence>
<evidence type="ECO:0000313" key="6">
    <source>
        <dbReference type="EMBL" id="ACM20416.1"/>
    </source>
</evidence>
<keyword evidence="7" id="KW-1185">Reference proteome</keyword>
<gene>
    <name evidence="6" type="ordered locus">Geob_2061</name>
</gene>
<reference evidence="6 7" key="1">
    <citation type="submission" date="2009-01" db="EMBL/GenBank/DDBJ databases">
        <title>Complete sequence of Geobacter sp. FRC-32.</title>
        <authorList>
            <consortium name="US DOE Joint Genome Institute"/>
            <person name="Lucas S."/>
            <person name="Copeland A."/>
            <person name="Lapidus A."/>
            <person name="Glavina del Rio T."/>
            <person name="Dalin E."/>
            <person name="Tice H."/>
            <person name="Bruce D."/>
            <person name="Goodwin L."/>
            <person name="Pitluck S."/>
            <person name="Saunders E."/>
            <person name="Brettin T."/>
            <person name="Detter J.C."/>
            <person name="Han C."/>
            <person name="Larimer F."/>
            <person name="Land M."/>
            <person name="Hauser L."/>
            <person name="Kyrpides N."/>
            <person name="Ovchinnikova G."/>
            <person name="Kostka J."/>
            <person name="Richardson P."/>
        </authorList>
    </citation>
    <scope>NUCLEOTIDE SEQUENCE [LARGE SCALE GENOMIC DNA]</scope>
    <source>
        <strain evidence="7">DSM 22248 / JCM 15807 / FRC-32</strain>
    </source>
</reference>
<sequence>MTPPFILGLPNVWILCVPVVLGMAVCGLKKGVAKRMSDMTGYNARERFYTIGASVAPYPFMVVAVWTPFTSIKPALYGGMALYLIGLGFFVATLYILAATPLDQPFSAGPYKVSRNPLYVAATILFFSICVVSLNVILFAITVILVVLQHLMILAEERVCRLRYGRTYEEYMKKVPRYLLV</sequence>
<evidence type="ECO:0000256" key="2">
    <source>
        <dbReference type="ARBA" id="ARBA00022692"/>
    </source>
</evidence>
<evidence type="ECO:0008006" key="8">
    <source>
        <dbReference type="Google" id="ProtNLM"/>
    </source>
</evidence>
<dbReference type="AlphaFoldDB" id="B9M8S0"/>
<evidence type="ECO:0000256" key="3">
    <source>
        <dbReference type="ARBA" id="ARBA00022989"/>
    </source>
</evidence>
<dbReference type="EMBL" id="CP001390">
    <property type="protein sequence ID" value="ACM20416.1"/>
    <property type="molecule type" value="Genomic_DNA"/>
</dbReference>
<dbReference type="Gene3D" id="1.20.120.1630">
    <property type="match status" value="1"/>
</dbReference>
<dbReference type="GO" id="GO:0012505">
    <property type="term" value="C:endomembrane system"/>
    <property type="evidence" value="ECO:0007669"/>
    <property type="project" value="UniProtKB-SubCell"/>
</dbReference>
<evidence type="ECO:0000256" key="4">
    <source>
        <dbReference type="ARBA" id="ARBA00023136"/>
    </source>
</evidence>
<feature type="transmembrane region" description="Helical" evidence="5">
    <location>
        <begin position="118"/>
        <end position="148"/>
    </location>
</feature>
<name>B9M8S0_GEODF</name>
<keyword evidence="2 5" id="KW-0812">Transmembrane</keyword>
<dbReference type="STRING" id="316067.Geob_2061"/>
<accession>B9M8S0</accession>
<keyword evidence="4 5" id="KW-0472">Membrane</keyword>
<dbReference type="HOGENOM" id="CLU_065200_3_0_7"/>
<comment type="subcellular location">
    <subcellularLocation>
        <location evidence="1">Endomembrane system</location>
        <topology evidence="1">Multi-pass membrane protein</topology>
    </subcellularLocation>
</comment>
<evidence type="ECO:0000256" key="5">
    <source>
        <dbReference type="SAM" id="Phobius"/>
    </source>
</evidence>
<keyword evidence="3 5" id="KW-1133">Transmembrane helix</keyword>
<feature type="transmembrane region" description="Helical" evidence="5">
    <location>
        <begin position="48"/>
        <end position="69"/>
    </location>
</feature>
<dbReference type="InterPro" id="IPR007318">
    <property type="entry name" value="Phopholipid_MeTrfase"/>
</dbReference>
<dbReference type="eggNOG" id="COG2020">
    <property type="taxonomic scope" value="Bacteria"/>
</dbReference>
<proteinExistence type="predicted"/>
<evidence type="ECO:0000256" key="1">
    <source>
        <dbReference type="ARBA" id="ARBA00004127"/>
    </source>
</evidence>
<dbReference type="KEGG" id="geo:Geob_2061"/>
<dbReference type="Proteomes" id="UP000007721">
    <property type="component" value="Chromosome"/>
</dbReference>
<organism evidence="6 7">
    <name type="scientific">Geotalea daltonii (strain DSM 22248 / JCM 15807 / FRC-32)</name>
    <name type="common">Geobacter daltonii</name>
    <dbReference type="NCBI Taxonomy" id="316067"/>
    <lineage>
        <taxon>Bacteria</taxon>
        <taxon>Pseudomonadati</taxon>
        <taxon>Thermodesulfobacteriota</taxon>
        <taxon>Desulfuromonadia</taxon>
        <taxon>Geobacterales</taxon>
        <taxon>Geobacteraceae</taxon>
        <taxon>Geotalea</taxon>
    </lineage>
</organism>
<feature type="transmembrane region" description="Helical" evidence="5">
    <location>
        <begin position="75"/>
        <end position="97"/>
    </location>
</feature>